<dbReference type="SMART" id="SM00380">
    <property type="entry name" value="AP2"/>
    <property type="match status" value="1"/>
</dbReference>
<comment type="subcellular location">
    <subcellularLocation>
        <location evidence="1">Nucleus</location>
    </subcellularLocation>
</comment>
<evidence type="ECO:0000313" key="8">
    <source>
        <dbReference type="Proteomes" id="UP000242715"/>
    </source>
</evidence>
<evidence type="ECO:0000313" key="7">
    <source>
        <dbReference type="EMBL" id="GAU50597.1"/>
    </source>
</evidence>
<dbReference type="InterPro" id="IPR050913">
    <property type="entry name" value="AP2/ERF_ERF"/>
</dbReference>
<dbReference type="InterPro" id="IPR036955">
    <property type="entry name" value="AP2/ERF_dom_sf"/>
</dbReference>
<keyword evidence="5" id="KW-0539">Nucleus</keyword>
<sequence length="307" mass="34582">MGPPPNRKKKLSYVSESTRRLKVIYDDPDATDSSSDEANYEQLMRKRVVLEFAIPDVCVNETKVYNGLNKSKNSAKTTTLIVKEQSCKYKGVRPRKWGKWAAEIRNPIKRKREWLGTFNTAKEASKAYETRKLEFEAIIKKSMCKVKKNTSFNSVATLNGGSKDDIDMSDTSSLPELVNSVSDVIESCTVTINEAIVECLETNNLLETEFLEQNMRDLSPMNAVEQPDVVENSDTSRFDLDWLTFDGSGQGLDDLGCLDDLQYCDFDDNYGPIDLPDINFDDIGSVDESIADEIASWFEDSPDKPCP</sequence>
<name>A0A2Z6PU93_TRISU</name>
<evidence type="ECO:0000256" key="1">
    <source>
        <dbReference type="ARBA" id="ARBA00004123"/>
    </source>
</evidence>
<protein>
    <recommendedName>
        <fullName evidence="6">AP2/ERF domain-containing protein</fullName>
    </recommendedName>
</protein>
<dbReference type="PRINTS" id="PR00367">
    <property type="entry name" value="ETHRSPELEMNT"/>
</dbReference>
<dbReference type="CDD" id="cd00018">
    <property type="entry name" value="AP2"/>
    <property type="match status" value="1"/>
</dbReference>
<dbReference type="PANTHER" id="PTHR31194:SF202">
    <property type="entry name" value="ETHYLENE-RESPONSIVE TRANSCRIPTION FACTOR ERF070"/>
    <property type="match status" value="1"/>
</dbReference>
<dbReference type="GO" id="GO:0003677">
    <property type="term" value="F:DNA binding"/>
    <property type="evidence" value="ECO:0007669"/>
    <property type="project" value="UniProtKB-KW"/>
</dbReference>
<keyword evidence="3" id="KW-0238">DNA-binding</keyword>
<organism evidence="7 8">
    <name type="scientific">Trifolium subterraneum</name>
    <name type="common">Subterranean clover</name>
    <dbReference type="NCBI Taxonomy" id="3900"/>
    <lineage>
        <taxon>Eukaryota</taxon>
        <taxon>Viridiplantae</taxon>
        <taxon>Streptophyta</taxon>
        <taxon>Embryophyta</taxon>
        <taxon>Tracheophyta</taxon>
        <taxon>Spermatophyta</taxon>
        <taxon>Magnoliopsida</taxon>
        <taxon>eudicotyledons</taxon>
        <taxon>Gunneridae</taxon>
        <taxon>Pentapetalae</taxon>
        <taxon>rosids</taxon>
        <taxon>fabids</taxon>
        <taxon>Fabales</taxon>
        <taxon>Fabaceae</taxon>
        <taxon>Papilionoideae</taxon>
        <taxon>50 kb inversion clade</taxon>
        <taxon>NPAAA clade</taxon>
        <taxon>Hologalegina</taxon>
        <taxon>IRL clade</taxon>
        <taxon>Trifolieae</taxon>
        <taxon>Trifolium</taxon>
    </lineage>
</organism>
<dbReference type="PROSITE" id="PS51032">
    <property type="entry name" value="AP2_ERF"/>
    <property type="match status" value="1"/>
</dbReference>
<proteinExistence type="predicted"/>
<gene>
    <name evidence="7" type="ORF">TSUD_410070</name>
</gene>
<evidence type="ECO:0000256" key="2">
    <source>
        <dbReference type="ARBA" id="ARBA00023015"/>
    </source>
</evidence>
<dbReference type="InterPro" id="IPR016177">
    <property type="entry name" value="DNA-bd_dom_sf"/>
</dbReference>
<evidence type="ECO:0000256" key="3">
    <source>
        <dbReference type="ARBA" id="ARBA00023125"/>
    </source>
</evidence>
<dbReference type="Proteomes" id="UP000242715">
    <property type="component" value="Unassembled WGS sequence"/>
</dbReference>
<reference evidence="8" key="1">
    <citation type="journal article" date="2017" name="Front. Plant Sci.">
        <title>Climate Clever Clovers: New Paradigm to Reduce the Environmental Footprint of Ruminants by Breeding Low Methanogenic Forages Utilizing Haplotype Variation.</title>
        <authorList>
            <person name="Kaur P."/>
            <person name="Appels R."/>
            <person name="Bayer P.E."/>
            <person name="Keeble-Gagnere G."/>
            <person name="Wang J."/>
            <person name="Hirakawa H."/>
            <person name="Shirasawa K."/>
            <person name="Vercoe P."/>
            <person name="Stefanova K."/>
            <person name="Durmic Z."/>
            <person name="Nichols P."/>
            <person name="Revell C."/>
            <person name="Isobe S.N."/>
            <person name="Edwards D."/>
            <person name="Erskine W."/>
        </authorList>
    </citation>
    <scope>NUCLEOTIDE SEQUENCE [LARGE SCALE GENOMIC DNA]</scope>
    <source>
        <strain evidence="8">cv. Daliak</strain>
    </source>
</reference>
<dbReference type="PANTHER" id="PTHR31194">
    <property type="entry name" value="SHN SHINE , DNA BINDING / TRANSCRIPTION FACTOR"/>
    <property type="match status" value="1"/>
</dbReference>
<accession>A0A2Z6PU93</accession>
<dbReference type="InterPro" id="IPR001471">
    <property type="entry name" value="AP2/ERF_dom"/>
</dbReference>
<feature type="domain" description="AP2/ERF" evidence="6">
    <location>
        <begin position="88"/>
        <end position="153"/>
    </location>
</feature>
<dbReference type="EMBL" id="DF974813">
    <property type="protein sequence ID" value="GAU50597.1"/>
    <property type="molecule type" value="Genomic_DNA"/>
</dbReference>
<keyword evidence="2" id="KW-0805">Transcription regulation</keyword>
<dbReference type="AlphaFoldDB" id="A0A2Z6PU93"/>
<dbReference type="GO" id="GO:0003700">
    <property type="term" value="F:DNA-binding transcription factor activity"/>
    <property type="evidence" value="ECO:0007669"/>
    <property type="project" value="InterPro"/>
</dbReference>
<dbReference type="Pfam" id="PF00847">
    <property type="entry name" value="AP2"/>
    <property type="match status" value="1"/>
</dbReference>
<dbReference type="Gene3D" id="3.30.730.10">
    <property type="entry name" value="AP2/ERF domain"/>
    <property type="match status" value="1"/>
</dbReference>
<keyword evidence="4" id="KW-0804">Transcription</keyword>
<dbReference type="OrthoDB" id="1917565at2759"/>
<evidence type="ECO:0000256" key="4">
    <source>
        <dbReference type="ARBA" id="ARBA00023163"/>
    </source>
</evidence>
<keyword evidence="8" id="KW-1185">Reference proteome</keyword>
<dbReference type="GO" id="GO:0005634">
    <property type="term" value="C:nucleus"/>
    <property type="evidence" value="ECO:0007669"/>
    <property type="project" value="UniProtKB-SubCell"/>
</dbReference>
<evidence type="ECO:0000256" key="5">
    <source>
        <dbReference type="ARBA" id="ARBA00023242"/>
    </source>
</evidence>
<dbReference type="SUPFAM" id="SSF54171">
    <property type="entry name" value="DNA-binding domain"/>
    <property type="match status" value="1"/>
</dbReference>
<evidence type="ECO:0000259" key="6">
    <source>
        <dbReference type="PROSITE" id="PS51032"/>
    </source>
</evidence>